<dbReference type="EC" id="2.7.11.1" evidence="1"/>
<keyword evidence="2" id="KW-0723">Serine/threonine-protein kinase</keyword>
<comment type="catalytic activity">
    <reaction evidence="7">
        <text>L-threonyl-[protein] + ATP = O-phospho-L-threonyl-[protein] + ADP + H(+)</text>
        <dbReference type="Rhea" id="RHEA:46608"/>
        <dbReference type="Rhea" id="RHEA-COMP:11060"/>
        <dbReference type="Rhea" id="RHEA-COMP:11605"/>
        <dbReference type="ChEBI" id="CHEBI:15378"/>
        <dbReference type="ChEBI" id="CHEBI:30013"/>
        <dbReference type="ChEBI" id="CHEBI:30616"/>
        <dbReference type="ChEBI" id="CHEBI:61977"/>
        <dbReference type="ChEBI" id="CHEBI:456216"/>
        <dbReference type="EC" id="2.7.11.1"/>
    </reaction>
</comment>
<evidence type="ECO:0000256" key="7">
    <source>
        <dbReference type="ARBA" id="ARBA00047899"/>
    </source>
</evidence>
<name>A0A1L9VG74_ASPGL</name>
<feature type="binding site" evidence="9">
    <location>
        <position position="113"/>
    </location>
    <ligand>
        <name>ATP</name>
        <dbReference type="ChEBI" id="CHEBI:30616"/>
    </ligand>
</feature>
<keyword evidence="12" id="KW-1185">Reference proteome</keyword>
<dbReference type="OrthoDB" id="4267316at2759"/>
<proteinExistence type="predicted"/>
<evidence type="ECO:0000313" key="11">
    <source>
        <dbReference type="EMBL" id="OJJ82948.1"/>
    </source>
</evidence>
<evidence type="ECO:0000256" key="6">
    <source>
        <dbReference type="ARBA" id="ARBA00022840"/>
    </source>
</evidence>
<evidence type="ECO:0000256" key="2">
    <source>
        <dbReference type="ARBA" id="ARBA00022527"/>
    </source>
</evidence>
<sequence length="273" mass="31305">MRAPTDFQKPPVPYIKGWKFTAQSHISPPSTPVTRGCCQNKAKGRKERSTLNPVKRCLKHPPLLGKTEPYTTDLEILDLLRVGDGCNAQVFNVNILGTQSLSTGSYFQLAVAKTYDPLYYNKDEGYLNPFLCVDRNYTHEVHAYNLLTEFQGDLVPKYESSRIHRTVRLVLIEYIEGTTMLQAKPGKIPRHERQQIMKSIIDFETRIYKKIDIGLMDLSPQNVIIRPDSLVFIDFEHAVFNHKPDDPIAQKVDILPGQYISPLIRWKKKNHGL</sequence>
<dbReference type="PROSITE" id="PS50011">
    <property type="entry name" value="PROTEIN_KINASE_DOM"/>
    <property type="match status" value="1"/>
</dbReference>
<evidence type="ECO:0000256" key="3">
    <source>
        <dbReference type="ARBA" id="ARBA00022679"/>
    </source>
</evidence>
<keyword evidence="5" id="KW-0418">Kinase</keyword>
<dbReference type="InterPro" id="IPR000719">
    <property type="entry name" value="Prot_kinase_dom"/>
</dbReference>
<gene>
    <name evidence="11" type="ORF">ASPGLDRAFT_67264</name>
</gene>
<dbReference type="Pfam" id="PF01163">
    <property type="entry name" value="RIO1"/>
    <property type="match status" value="1"/>
</dbReference>
<dbReference type="RefSeq" id="XP_022399646.1">
    <property type="nucleotide sequence ID" value="XM_022549110.1"/>
</dbReference>
<dbReference type="VEuPathDB" id="FungiDB:ASPGLDRAFT_67264"/>
<evidence type="ECO:0000259" key="10">
    <source>
        <dbReference type="PROSITE" id="PS50011"/>
    </source>
</evidence>
<organism evidence="11 12">
    <name type="scientific">Aspergillus glaucus CBS 516.65</name>
    <dbReference type="NCBI Taxonomy" id="1160497"/>
    <lineage>
        <taxon>Eukaryota</taxon>
        <taxon>Fungi</taxon>
        <taxon>Dikarya</taxon>
        <taxon>Ascomycota</taxon>
        <taxon>Pezizomycotina</taxon>
        <taxon>Eurotiomycetes</taxon>
        <taxon>Eurotiomycetidae</taxon>
        <taxon>Eurotiales</taxon>
        <taxon>Aspergillaceae</taxon>
        <taxon>Aspergillus</taxon>
        <taxon>Aspergillus subgen. Aspergillus</taxon>
    </lineage>
</organism>
<evidence type="ECO:0000256" key="5">
    <source>
        <dbReference type="ARBA" id="ARBA00022777"/>
    </source>
</evidence>
<feature type="domain" description="Protein kinase" evidence="10">
    <location>
        <begin position="76"/>
        <end position="273"/>
    </location>
</feature>
<dbReference type="GO" id="GO:0005524">
    <property type="term" value="F:ATP binding"/>
    <property type="evidence" value="ECO:0007669"/>
    <property type="project" value="UniProtKB-UniRule"/>
</dbReference>
<evidence type="ECO:0000313" key="12">
    <source>
        <dbReference type="Proteomes" id="UP000184300"/>
    </source>
</evidence>
<evidence type="ECO:0000256" key="8">
    <source>
        <dbReference type="ARBA" id="ARBA00048679"/>
    </source>
</evidence>
<evidence type="ECO:0000256" key="4">
    <source>
        <dbReference type="ARBA" id="ARBA00022741"/>
    </source>
</evidence>
<dbReference type="AlphaFoldDB" id="A0A1L9VG74"/>
<reference evidence="12" key="1">
    <citation type="journal article" date="2017" name="Genome Biol.">
        <title>Comparative genomics reveals high biological diversity and specific adaptations in the industrially and medically important fungal genus Aspergillus.</title>
        <authorList>
            <person name="de Vries R.P."/>
            <person name="Riley R."/>
            <person name="Wiebenga A."/>
            <person name="Aguilar-Osorio G."/>
            <person name="Amillis S."/>
            <person name="Uchima C.A."/>
            <person name="Anderluh G."/>
            <person name="Asadollahi M."/>
            <person name="Askin M."/>
            <person name="Barry K."/>
            <person name="Battaglia E."/>
            <person name="Bayram O."/>
            <person name="Benocci T."/>
            <person name="Braus-Stromeyer S.A."/>
            <person name="Caldana C."/>
            <person name="Canovas D."/>
            <person name="Cerqueira G.C."/>
            <person name="Chen F."/>
            <person name="Chen W."/>
            <person name="Choi C."/>
            <person name="Clum A."/>
            <person name="Dos Santos R.A."/>
            <person name="Damasio A.R."/>
            <person name="Diallinas G."/>
            <person name="Emri T."/>
            <person name="Fekete E."/>
            <person name="Flipphi M."/>
            <person name="Freyberg S."/>
            <person name="Gallo A."/>
            <person name="Gournas C."/>
            <person name="Habgood R."/>
            <person name="Hainaut M."/>
            <person name="Harispe M.L."/>
            <person name="Henrissat B."/>
            <person name="Hilden K.S."/>
            <person name="Hope R."/>
            <person name="Hossain A."/>
            <person name="Karabika E."/>
            <person name="Karaffa L."/>
            <person name="Karanyi Z."/>
            <person name="Krasevec N."/>
            <person name="Kuo A."/>
            <person name="Kusch H."/>
            <person name="LaButti K."/>
            <person name="Lagendijk E.L."/>
            <person name="Lapidus A."/>
            <person name="Levasseur A."/>
            <person name="Lindquist E."/>
            <person name="Lipzen A."/>
            <person name="Logrieco A.F."/>
            <person name="MacCabe A."/>
            <person name="Maekelae M.R."/>
            <person name="Malavazi I."/>
            <person name="Melin P."/>
            <person name="Meyer V."/>
            <person name="Mielnichuk N."/>
            <person name="Miskei M."/>
            <person name="Molnar A.P."/>
            <person name="Mule G."/>
            <person name="Ngan C.Y."/>
            <person name="Orejas M."/>
            <person name="Orosz E."/>
            <person name="Ouedraogo J.P."/>
            <person name="Overkamp K.M."/>
            <person name="Park H.-S."/>
            <person name="Perrone G."/>
            <person name="Piumi F."/>
            <person name="Punt P.J."/>
            <person name="Ram A.F."/>
            <person name="Ramon A."/>
            <person name="Rauscher S."/>
            <person name="Record E."/>
            <person name="Riano-Pachon D.M."/>
            <person name="Robert V."/>
            <person name="Roehrig J."/>
            <person name="Ruller R."/>
            <person name="Salamov A."/>
            <person name="Salih N.S."/>
            <person name="Samson R.A."/>
            <person name="Sandor E."/>
            <person name="Sanguinetti M."/>
            <person name="Schuetze T."/>
            <person name="Sepcic K."/>
            <person name="Shelest E."/>
            <person name="Sherlock G."/>
            <person name="Sophianopoulou V."/>
            <person name="Squina F.M."/>
            <person name="Sun H."/>
            <person name="Susca A."/>
            <person name="Todd R.B."/>
            <person name="Tsang A."/>
            <person name="Unkles S.E."/>
            <person name="van de Wiele N."/>
            <person name="van Rossen-Uffink D."/>
            <person name="Oliveira J.V."/>
            <person name="Vesth T.C."/>
            <person name="Visser J."/>
            <person name="Yu J.-H."/>
            <person name="Zhou M."/>
            <person name="Andersen M.R."/>
            <person name="Archer D.B."/>
            <person name="Baker S.E."/>
            <person name="Benoit I."/>
            <person name="Brakhage A.A."/>
            <person name="Braus G.H."/>
            <person name="Fischer R."/>
            <person name="Frisvad J.C."/>
            <person name="Goldman G.H."/>
            <person name="Houbraken J."/>
            <person name="Oakley B."/>
            <person name="Pocsi I."/>
            <person name="Scazzocchio C."/>
            <person name="Seiboth B."/>
            <person name="vanKuyk P.A."/>
            <person name="Wortman J."/>
            <person name="Dyer P.S."/>
            <person name="Grigoriev I.V."/>
        </authorList>
    </citation>
    <scope>NUCLEOTIDE SEQUENCE [LARGE SCALE GENOMIC DNA]</scope>
    <source>
        <strain evidence="12">CBS 516.65</strain>
    </source>
</reference>
<evidence type="ECO:0000256" key="9">
    <source>
        <dbReference type="PROSITE-ProRule" id="PRU10141"/>
    </source>
</evidence>
<evidence type="ECO:0000256" key="1">
    <source>
        <dbReference type="ARBA" id="ARBA00012513"/>
    </source>
</evidence>
<dbReference type="GO" id="GO:0004674">
    <property type="term" value="F:protein serine/threonine kinase activity"/>
    <property type="evidence" value="ECO:0007669"/>
    <property type="project" value="UniProtKB-KW"/>
</dbReference>
<dbReference type="GeneID" id="34465370"/>
<dbReference type="PROSITE" id="PS00107">
    <property type="entry name" value="PROTEIN_KINASE_ATP"/>
    <property type="match status" value="1"/>
</dbReference>
<dbReference type="SUPFAM" id="SSF56112">
    <property type="entry name" value="Protein kinase-like (PK-like)"/>
    <property type="match status" value="1"/>
</dbReference>
<protein>
    <recommendedName>
        <fullName evidence="1">non-specific serine/threonine protein kinase</fullName>
        <ecNumber evidence="1">2.7.11.1</ecNumber>
    </recommendedName>
</protein>
<dbReference type="InterPro" id="IPR018934">
    <property type="entry name" value="RIO_dom"/>
</dbReference>
<keyword evidence="6 9" id="KW-0067">ATP-binding</keyword>
<dbReference type="Proteomes" id="UP000184300">
    <property type="component" value="Unassembled WGS sequence"/>
</dbReference>
<dbReference type="InterPro" id="IPR017441">
    <property type="entry name" value="Protein_kinase_ATP_BS"/>
</dbReference>
<dbReference type="InterPro" id="IPR011009">
    <property type="entry name" value="Kinase-like_dom_sf"/>
</dbReference>
<keyword evidence="4 9" id="KW-0547">Nucleotide-binding</keyword>
<comment type="catalytic activity">
    <reaction evidence="8">
        <text>L-seryl-[protein] + ATP = O-phospho-L-seryl-[protein] + ADP + H(+)</text>
        <dbReference type="Rhea" id="RHEA:17989"/>
        <dbReference type="Rhea" id="RHEA-COMP:9863"/>
        <dbReference type="Rhea" id="RHEA-COMP:11604"/>
        <dbReference type="ChEBI" id="CHEBI:15378"/>
        <dbReference type="ChEBI" id="CHEBI:29999"/>
        <dbReference type="ChEBI" id="CHEBI:30616"/>
        <dbReference type="ChEBI" id="CHEBI:83421"/>
        <dbReference type="ChEBI" id="CHEBI:456216"/>
        <dbReference type="EC" id="2.7.11.1"/>
    </reaction>
</comment>
<keyword evidence="3" id="KW-0808">Transferase</keyword>
<accession>A0A1L9VG74</accession>
<dbReference type="EMBL" id="KV878900">
    <property type="protein sequence ID" value="OJJ82948.1"/>
    <property type="molecule type" value="Genomic_DNA"/>
</dbReference>